<dbReference type="Proteomes" id="UP000510886">
    <property type="component" value="Chromosome"/>
</dbReference>
<dbReference type="InterPro" id="IPR003358">
    <property type="entry name" value="tRNA_(Gua-N-7)_MeTrfase_Trmb"/>
</dbReference>
<evidence type="ECO:0000256" key="5">
    <source>
        <dbReference type="ARBA" id="ARBA00022691"/>
    </source>
</evidence>
<dbReference type="PANTHER" id="PTHR23417">
    <property type="entry name" value="3-DEOXY-D-MANNO-OCTULOSONIC-ACID TRANSFERASE/TRNA GUANINE-N 7 - -METHYLTRANSFERASE"/>
    <property type="match status" value="1"/>
</dbReference>
<evidence type="ECO:0000256" key="9">
    <source>
        <dbReference type="HAMAP-Rule" id="MF_01057"/>
    </source>
</evidence>
<dbReference type="EC" id="2.1.1.33" evidence="9"/>
<evidence type="ECO:0000313" key="11">
    <source>
        <dbReference type="Proteomes" id="UP000510886"/>
    </source>
</evidence>
<keyword evidence="4 9" id="KW-0808">Transferase</keyword>
<evidence type="ECO:0000256" key="4">
    <source>
        <dbReference type="ARBA" id="ARBA00022679"/>
    </source>
</evidence>
<evidence type="ECO:0000256" key="8">
    <source>
        <dbReference type="ARBA" id="ARBA00060767"/>
    </source>
</evidence>
<dbReference type="UniPathway" id="UPA00989"/>
<name>A0A7H9EJ59_9LACO</name>
<evidence type="ECO:0000313" key="10">
    <source>
        <dbReference type="EMBL" id="QLL77696.1"/>
    </source>
</evidence>
<dbReference type="NCBIfam" id="NF001080">
    <property type="entry name" value="PRK00121.2-2"/>
    <property type="match status" value="1"/>
</dbReference>
<feature type="binding site" evidence="9">
    <location>
        <position position="69"/>
    </location>
    <ligand>
        <name>S-adenosyl-L-methionine</name>
        <dbReference type="ChEBI" id="CHEBI:59789"/>
    </ligand>
</feature>
<keyword evidence="3 9" id="KW-0489">Methyltransferase</keyword>
<dbReference type="KEGG" id="lsw:GTO87_03245"/>
<feature type="binding site" evidence="9">
    <location>
        <position position="122"/>
    </location>
    <ligand>
        <name>substrate</name>
    </ligand>
</feature>
<protein>
    <recommendedName>
        <fullName evidence="9">tRNA (guanine-N(7)-)-methyltransferase</fullName>
        <ecNumber evidence="9">2.1.1.33</ecNumber>
    </recommendedName>
    <alternativeName>
        <fullName evidence="9">tRNA (guanine(46)-N(7))-methyltransferase</fullName>
    </alternativeName>
    <alternativeName>
        <fullName evidence="9">tRNA(m7G46)-methyltransferase</fullName>
    </alternativeName>
</protein>
<dbReference type="GO" id="GO:0008176">
    <property type="term" value="F:tRNA (guanine(46)-N7)-methyltransferase activity"/>
    <property type="evidence" value="ECO:0007669"/>
    <property type="project" value="UniProtKB-UniRule"/>
</dbReference>
<comment type="caution">
    <text evidence="9">Lacks conserved residue(s) required for the propagation of feature annotation.</text>
</comment>
<feature type="binding site" evidence="9">
    <location>
        <position position="96"/>
    </location>
    <ligand>
        <name>S-adenosyl-L-methionine</name>
        <dbReference type="ChEBI" id="CHEBI:59789"/>
    </ligand>
</feature>
<reference evidence="10 11" key="1">
    <citation type="submission" date="2020-01" db="EMBL/GenBank/DDBJ databases">
        <title>Complete and circular genome sequences of six lactobacillus isolates from horses.</title>
        <authorList>
            <person name="Hassan H.M."/>
        </authorList>
    </citation>
    <scope>NUCLEOTIDE SEQUENCE [LARGE SCALE GENOMIC DNA]</scope>
    <source>
        <strain evidence="10 11">1A</strain>
    </source>
</reference>
<evidence type="ECO:0000256" key="7">
    <source>
        <dbReference type="ARBA" id="ARBA00060552"/>
    </source>
</evidence>
<comment type="similarity">
    <text evidence="8 9">Belongs to the class I-like SAM-binding methyltransferase superfamily. TrmB family.</text>
</comment>
<feature type="binding site" evidence="9">
    <location>
        <position position="118"/>
    </location>
    <ligand>
        <name>S-adenosyl-L-methionine</name>
        <dbReference type="ChEBI" id="CHEBI:59789"/>
    </ligand>
</feature>
<gene>
    <name evidence="9 10" type="primary">trmB</name>
    <name evidence="10" type="ORF">GTO87_03245</name>
</gene>
<dbReference type="EMBL" id="CP047418">
    <property type="protein sequence ID" value="QLL77696.1"/>
    <property type="molecule type" value="Genomic_DNA"/>
</dbReference>
<feature type="binding site" evidence="9">
    <location>
        <position position="44"/>
    </location>
    <ligand>
        <name>S-adenosyl-L-methionine</name>
        <dbReference type="ChEBI" id="CHEBI:59789"/>
    </ligand>
</feature>
<dbReference type="NCBIfam" id="TIGR00091">
    <property type="entry name" value="tRNA (guanosine(46)-N7)-methyltransferase TrmB"/>
    <property type="match status" value="1"/>
</dbReference>
<feature type="binding site" evidence="9">
    <location>
        <begin position="192"/>
        <end position="195"/>
    </location>
    <ligand>
        <name>substrate</name>
    </ligand>
</feature>
<dbReference type="GO" id="GO:0043527">
    <property type="term" value="C:tRNA methyltransferase complex"/>
    <property type="evidence" value="ECO:0007669"/>
    <property type="project" value="TreeGrafter"/>
</dbReference>
<dbReference type="Pfam" id="PF02390">
    <property type="entry name" value="Methyltransf_4"/>
    <property type="match status" value="1"/>
</dbReference>
<dbReference type="HAMAP" id="MF_01057">
    <property type="entry name" value="tRNA_methyltr_TrmB"/>
    <property type="match status" value="1"/>
</dbReference>
<feature type="binding site" evidence="9">
    <location>
        <position position="154"/>
    </location>
    <ligand>
        <name>substrate</name>
    </ligand>
</feature>
<dbReference type="FunFam" id="3.40.50.150:FF:000035">
    <property type="entry name" value="tRNA (guanine-N(7)-)-methyltransferase"/>
    <property type="match status" value="1"/>
</dbReference>
<evidence type="ECO:0000256" key="1">
    <source>
        <dbReference type="ARBA" id="ARBA00000142"/>
    </source>
</evidence>
<evidence type="ECO:0000256" key="2">
    <source>
        <dbReference type="ARBA" id="ARBA00003015"/>
    </source>
</evidence>
<dbReference type="InterPro" id="IPR055361">
    <property type="entry name" value="tRNA_methyltr_TrmB_bact"/>
</dbReference>
<comment type="pathway">
    <text evidence="7 9">tRNA modification; N(7)-methylguanine-tRNA biosynthesis.</text>
</comment>
<dbReference type="InterPro" id="IPR029063">
    <property type="entry name" value="SAM-dependent_MTases_sf"/>
</dbReference>
<dbReference type="PROSITE" id="PS51625">
    <property type="entry name" value="SAM_MT_TRMB"/>
    <property type="match status" value="1"/>
</dbReference>
<dbReference type="AlphaFoldDB" id="A0A7H9EJ59"/>
<keyword evidence="5 9" id="KW-0949">S-adenosyl-L-methionine</keyword>
<dbReference type="PANTHER" id="PTHR23417:SF14">
    <property type="entry name" value="PENTACOTRIPEPTIDE-REPEAT REGION OF PRORP DOMAIN-CONTAINING PROTEIN"/>
    <property type="match status" value="1"/>
</dbReference>
<dbReference type="Gene3D" id="3.40.50.150">
    <property type="entry name" value="Vaccinia Virus protein VP39"/>
    <property type="match status" value="1"/>
</dbReference>
<dbReference type="RefSeq" id="WP_180849494.1">
    <property type="nucleotide sequence ID" value="NZ_CALVCX010000082.1"/>
</dbReference>
<comment type="function">
    <text evidence="2 9">Catalyzes the formation of N(7)-methylguanine at position 46 (m7G46) in tRNA.</text>
</comment>
<sequence>MRLRNKKWARPLIESNPQYIVTEPEKYRGKWQERFAQKAPLYIEVGMGKGRFITDMAAAHPDKNFIGIEIQTAAAGIALKKQVAQKLPNLQLILANGAGLTTFFADNEVAGIYLNFSDPWPKKKQAKRRLTYKSFLAQYEQVMAPTGHLEFKTDNMGLFEFSLQSLNNYGMKFDGIWLDLHNSPEAEGNIMTEYEEKFSQLGQPIYKLTAHFPKADQLSSQVD</sequence>
<comment type="catalytic activity">
    <reaction evidence="1 9">
        <text>guanosine(46) in tRNA + S-adenosyl-L-methionine = N(7)-methylguanosine(46) in tRNA + S-adenosyl-L-homocysteine</text>
        <dbReference type="Rhea" id="RHEA:42708"/>
        <dbReference type="Rhea" id="RHEA-COMP:10188"/>
        <dbReference type="Rhea" id="RHEA-COMP:10189"/>
        <dbReference type="ChEBI" id="CHEBI:57856"/>
        <dbReference type="ChEBI" id="CHEBI:59789"/>
        <dbReference type="ChEBI" id="CHEBI:74269"/>
        <dbReference type="ChEBI" id="CHEBI:74480"/>
        <dbReference type="EC" id="2.1.1.33"/>
    </reaction>
</comment>
<keyword evidence="6 9" id="KW-0819">tRNA processing</keyword>
<evidence type="ECO:0000256" key="6">
    <source>
        <dbReference type="ARBA" id="ARBA00022694"/>
    </source>
</evidence>
<proteinExistence type="inferred from homology"/>
<accession>A0A7H9EJ59</accession>
<dbReference type="SUPFAM" id="SSF53335">
    <property type="entry name" value="S-adenosyl-L-methionine-dependent methyltransferases"/>
    <property type="match status" value="1"/>
</dbReference>
<organism evidence="10 11">
    <name type="scientific">Ligilactobacillus saerimneri</name>
    <dbReference type="NCBI Taxonomy" id="228229"/>
    <lineage>
        <taxon>Bacteria</taxon>
        <taxon>Bacillati</taxon>
        <taxon>Bacillota</taxon>
        <taxon>Bacilli</taxon>
        <taxon>Lactobacillales</taxon>
        <taxon>Lactobacillaceae</taxon>
        <taxon>Ligilactobacillus</taxon>
    </lineage>
</organism>
<evidence type="ECO:0000256" key="3">
    <source>
        <dbReference type="ARBA" id="ARBA00022603"/>
    </source>
</evidence>